<reference evidence="2 3" key="1">
    <citation type="submission" date="2020-09" db="EMBL/GenBank/DDBJ databases">
        <title>De no assembly of potato wild relative species, Solanum commersonii.</title>
        <authorList>
            <person name="Cho K."/>
        </authorList>
    </citation>
    <scope>NUCLEOTIDE SEQUENCE [LARGE SCALE GENOMIC DNA]</scope>
    <source>
        <strain evidence="2">LZ3.2</strain>
        <tissue evidence="2">Leaf</tissue>
    </source>
</reference>
<keyword evidence="3" id="KW-1185">Reference proteome</keyword>
<feature type="region of interest" description="Disordered" evidence="1">
    <location>
        <begin position="64"/>
        <end position="208"/>
    </location>
</feature>
<name>A0A9J6AEG0_SOLCO</name>
<dbReference type="PANTHER" id="PTHR23127">
    <property type="entry name" value="CENTROMERE/MICROTUBULE BINDING PROTEIN CBF5"/>
    <property type="match status" value="1"/>
</dbReference>
<evidence type="ECO:0000313" key="3">
    <source>
        <dbReference type="Proteomes" id="UP000824120"/>
    </source>
</evidence>
<dbReference type="GO" id="GO:0031120">
    <property type="term" value="P:snRNA pseudouridine synthesis"/>
    <property type="evidence" value="ECO:0007669"/>
    <property type="project" value="TreeGrafter"/>
</dbReference>
<proteinExistence type="predicted"/>
<feature type="compositionally biased region" description="Basic residues" evidence="1">
    <location>
        <begin position="192"/>
        <end position="202"/>
    </location>
</feature>
<dbReference type="EMBL" id="JACXVP010000002">
    <property type="protein sequence ID" value="KAG5623045.1"/>
    <property type="molecule type" value="Genomic_DNA"/>
</dbReference>
<accession>A0A9J6AEG0</accession>
<protein>
    <submittedName>
        <fullName evidence="2">Uncharacterized protein</fullName>
    </submittedName>
</protein>
<feature type="compositionally biased region" description="Basic and acidic residues" evidence="1">
    <location>
        <begin position="109"/>
        <end position="125"/>
    </location>
</feature>
<dbReference type="Gene3D" id="2.30.130.10">
    <property type="entry name" value="PUA domain"/>
    <property type="match status" value="1"/>
</dbReference>
<dbReference type="AlphaFoldDB" id="A0A9J6AEG0"/>
<dbReference type="Proteomes" id="UP000824120">
    <property type="component" value="Chromosome 2"/>
</dbReference>
<dbReference type="InterPro" id="IPR004802">
    <property type="entry name" value="tRNA_PsdUridine_synth_B_fam"/>
</dbReference>
<organism evidence="2 3">
    <name type="scientific">Solanum commersonii</name>
    <name type="common">Commerson's wild potato</name>
    <name type="synonym">Commerson's nightshade</name>
    <dbReference type="NCBI Taxonomy" id="4109"/>
    <lineage>
        <taxon>Eukaryota</taxon>
        <taxon>Viridiplantae</taxon>
        <taxon>Streptophyta</taxon>
        <taxon>Embryophyta</taxon>
        <taxon>Tracheophyta</taxon>
        <taxon>Spermatophyta</taxon>
        <taxon>Magnoliopsida</taxon>
        <taxon>eudicotyledons</taxon>
        <taxon>Gunneridae</taxon>
        <taxon>Pentapetalae</taxon>
        <taxon>asterids</taxon>
        <taxon>lamiids</taxon>
        <taxon>Solanales</taxon>
        <taxon>Solanaceae</taxon>
        <taxon>Solanoideae</taxon>
        <taxon>Solaneae</taxon>
        <taxon>Solanum</taxon>
    </lineage>
</organism>
<sequence length="208" mass="23293">MDRDTYPRKWGLGPRASMKKKLVAEGKLDKHGKPNDKTPAEWSRNVVLSTKEDTLVAGLAATTDAVAADGASGEVEKKKKKHKEDEEEANKRKLDDLDVSPAPNALKKPKVELVEEAVEKSELKKEKKKKKKKEAASPDVESLKKEKKKKDKENNDAASSDEEKSEKKKKKKKKDKESENGDVGSDDEGSKSKKKEKKKKKNKDAQEE</sequence>
<dbReference type="GO" id="GO:0009982">
    <property type="term" value="F:pseudouridine synthase activity"/>
    <property type="evidence" value="ECO:0007669"/>
    <property type="project" value="TreeGrafter"/>
</dbReference>
<dbReference type="GO" id="GO:0031429">
    <property type="term" value="C:box H/ACA snoRNP complex"/>
    <property type="evidence" value="ECO:0007669"/>
    <property type="project" value="TreeGrafter"/>
</dbReference>
<evidence type="ECO:0000256" key="1">
    <source>
        <dbReference type="SAM" id="MobiDB-lite"/>
    </source>
</evidence>
<evidence type="ECO:0000313" key="2">
    <source>
        <dbReference type="EMBL" id="KAG5623045.1"/>
    </source>
</evidence>
<dbReference type="GO" id="GO:0031118">
    <property type="term" value="P:rRNA pseudouridine synthesis"/>
    <property type="evidence" value="ECO:0007669"/>
    <property type="project" value="TreeGrafter"/>
</dbReference>
<feature type="compositionally biased region" description="Basic and acidic residues" evidence="1">
    <location>
        <begin position="151"/>
        <end position="166"/>
    </location>
</feature>
<dbReference type="OrthoDB" id="10250002at2759"/>
<dbReference type="PANTHER" id="PTHR23127:SF0">
    <property type="entry name" value="H_ACA RIBONUCLEOPROTEIN COMPLEX SUBUNIT DKC1"/>
    <property type="match status" value="1"/>
</dbReference>
<gene>
    <name evidence="2" type="ORF">H5410_008263</name>
</gene>
<dbReference type="InterPro" id="IPR036974">
    <property type="entry name" value="PUA_sf"/>
</dbReference>
<comment type="caution">
    <text evidence="2">The sequence shown here is derived from an EMBL/GenBank/DDBJ whole genome shotgun (WGS) entry which is preliminary data.</text>
</comment>
<dbReference type="GO" id="GO:0003723">
    <property type="term" value="F:RNA binding"/>
    <property type="evidence" value="ECO:0007669"/>
    <property type="project" value="InterPro"/>
</dbReference>
<dbReference type="GO" id="GO:1990481">
    <property type="term" value="P:mRNA pseudouridine synthesis"/>
    <property type="evidence" value="ECO:0007669"/>
    <property type="project" value="TreeGrafter"/>
</dbReference>
<dbReference type="GO" id="GO:0000495">
    <property type="term" value="P:box H/ACA sno(s)RNA 3'-end processing"/>
    <property type="evidence" value="ECO:0007669"/>
    <property type="project" value="TreeGrafter"/>
</dbReference>